<feature type="coiled-coil region" evidence="3">
    <location>
        <begin position="385"/>
        <end position="435"/>
    </location>
</feature>
<dbReference type="Gene3D" id="1.25.40.10">
    <property type="entry name" value="Tetratricopeptide repeat domain"/>
    <property type="match status" value="1"/>
</dbReference>
<feature type="compositionally biased region" description="Basic and acidic residues" evidence="4">
    <location>
        <begin position="189"/>
        <end position="198"/>
    </location>
</feature>
<feature type="region of interest" description="Disordered" evidence="4">
    <location>
        <begin position="489"/>
        <end position="536"/>
    </location>
</feature>
<dbReference type="GO" id="GO:0006335">
    <property type="term" value="P:DNA replication-dependent chromatin assembly"/>
    <property type="evidence" value="ECO:0007669"/>
    <property type="project" value="TreeGrafter"/>
</dbReference>
<feature type="compositionally biased region" description="Basic and acidic residues" evidence="4">
    <location>
        <begin position="207"/>
        <end position="219"/>
    </location>
</feature>
<gene>
    <name evidence="6" type="ORF">NKR19_g4485</name>
</gene>
<feature type="compositionally biased region" description="Acidic residues" evidence="4">
    <location>
        <begin position="227"/>
        <end position="253"/>
    </location>
</feature>
<evidence type="ECO:0000256" key="2">
    <source>
        <dbReference type="ARBA" id="ARBA00022803"/>
    </source>
</evidence>
<reference evidence="6" key="1">
    <citation type="submission" date="2022-07" db="EMBL/GenBank/DDBJ databases">
        <title>Fungi with potential for degradation of polypropylene.</title>
        <authorList>
            <person name="Gostincar C."/>
        </authorList>
    </citation>
    <scope>NUCLEOTIDE SEQUENCE</scope>
    <source>
        <strain evidence="6">EXF-13287</strain>
    </source>
</reference>
<feature type="compositionally biased region" description="Low complexity" evidence="4">
    <location>
        <begin position="8"/>
        <end position="20"/>
    </location>
</feature>
<evidence type="ECO:0000313" key="6">
    <source>
        <dbReference type="EMBL" id="KAJ9154674.1"/>
    </source>
</evidence>
<evidence type="ECO:0000259" key="5">
    <source>
        <dbReference type="Pfam" id="PF10516"/>
    </source>
</evidence>
<keyword evidence="7" id="KW-1185">Reference proteome</keyword>
<dbReference type="GO" id="GO:0005654">
    <property type="term" value="C:nucleoplasm"/>
    <property type="evidence" value="ECO:0007669"/>
    <property type="project" value="TreeGrafter"/>
</dbReference>
<keyword evidence="1" id="KW-0677">Repeat</keyword>
<proteinExistence type="predicted"/>
<dbReference type="Proteomes" id="UP001174691">
    <property type="component" value="Unassembled WGS sequence"/>
</dbReference>
<dbReference type="InterPro" id="IPR051730">
    <property type="entry name" value="NASP-like"/>
</dbReference>
<dbReference type="AlphaFoldDB" id="A0AA38VUW0"/>
<feature type="domain" description="Tetratricopeptide SHNi-TPR" evidence="5">
    <location>
        <begin position="307"/>
        <end position="339"/>
    </location>
</feature>
<dbReference type="InterPro" id="IPR019544">
    <property type="entry name" value="Tetratricopeptide_SHNi-TPR_dom"/>
</dbReference>
<name>A0AA38VUW0_9PEZI</name>
<feature type="region of interest" description="Disordered" evidence="4">
    <location>
        <begin position="1"/>
        <end position="39"/>
    </location>
</feature>
<dbReference type="InterPro" id="IPR011990">
    <property type="entry name" value="TPR-like_helical_dom_sf"/>
</dbReference>
<dbReference type="PANTHER" id="PTHR15081:SF1">
    <property type="entry name" value="NUCLEAR AUTOANTIGENIC SPERM PROTEIN"/>
    <property type="match status" value="1"/>
</dbReference>
<keyword evidence="3" id="KW-0175">Coiled coil</keyword>
<dbReference type="PANTHER" id="PTHR15081">
    <property type="entry name" value="NUCLEAR AUTOANTIGENIC SPERM PROTEIN NASP -RELATED"/>
    <property type="match status" value="1"/>
</dbReference>
<dbReference type="GO" id="GO:0042393">
    <property type="term" value="F:histone binding"/>
    <property type="evidence" value="ECO:0007669"/>
    <property type="project" value="TreeGrafter"/>
</dbReference>
<evidence type="ECO:0000256" key="1">
    <source>
        <dbReference type="ARBA" id="ARBA00022737"/>
    </source>
</evidence>
<feature type="compositionally biased region" description="Basic residues" evidence="4">
    <location>
        <begin position="165"/>
        <end position="174"/>
    </location>
</feature>
<dbReference type="EMBL" id="JANBVN010000056">
    <property type="protein sequence ID" value="KAJ9154674.1"/>
    <property type="molecule type" value="Genomic_DNA"/>
</dbReference>
<feature type="region of interest" description="Disordered" evidence="4">
    <location>
        <begin position="276"/>
        <end position="300"/>
    </location>
</feature>
<feature type="region of interest" description="Disordered" evidence="4">
    <location>
        <begin position="152"/>
        <end position="254"/>
    </location>
</feature>
<feature type="compositionally biased region" description="Basic and acidic residues" evidence="4">
    <location>
        <begin position="522"/>
        <end position="536"/>
    </location>
</feature>
<accession>A0AA38VUW0</accession>
<evidence type="ECO:0000313" key="7">
    <source>
        <dbReference type="Proteomes" id="UP001174691"/>
    </source>
</evidence>
<sequence>MADTNELSPATAAEASAAPEVDTSAARSTTTTTGTTTLADDVAMAASSLKGATSGVATPNPGTGTTTPFVELDENGRRLSLSVSLADICAKAARLYTVKQYEEAAELYAQAAEWQAEMNGEMSPENAEVLFRYGQALFKVGQGKSDVLGNKAPAAAGAGEEGAKKAKKGKKAAATKKEEEAGDAGEVEAAEKAVEEKVATLAEERDEAQKSEESAEKKPLFQFTGDENFEESDEEGAEDEGAEGEEGEDDDDLGVAFEILDLSRVLYLKRLEAVQEQEQQEAGKGKDASEGDSPAIRHIKERLGDAHDLLAEISLENERYTDAIKDSRASLKYKQELYSEDSEILAEAHYKLSLALEFASVTTTQDENGDAEAKPVDQGMRDEAAKELQAAIDSTKLKLQAKQVDLATLHSPEDNELTRQQIADVQEVIADMEQRLVELQKPPIDVNAAVYGAAQNALGGLFGAPAGSAETEARIEEAKKTATDLSGLVRKKKAAKDEPAAAAAAETNGKRKAEEPAEAAAETDHKKAKVEGGVEA</sequence>
<keyword evidence="2" id="KW-0802">TPR repeat</keyword>
<evidence type="ECO:0000256" key="3">
    <source>
        <dbReference type="SAM" id="Coils"/>
    </source>
</evidence>
<comment type="caution">
    <text evidence="6">The sequence shown here is derived from an EMBL/GenBank/DDBJ whole genome shotgun (WGS) entry which is preliminary data.</text>
</comment>
<dbReference type="Pfam" id="PF10516">
    <property type="entry name" value="SHNi-TPR"/>
    <property type="match status" value="1"/>
</dbReference>
<protein>
    <submittedName>
        <fullName evidence="6">Hat1-interacting factor 1</fullName>
    </submittedName>
</protein>
<evidence type="ECO:0000256" key="4">
    <source>
        <dbReference type="SAM" id="MobiDB-lite"/>
    </source>
</evidence>
<dbReference type="GO" id="GO:0034080">
    <property type="term" value="P:CENP-A containing chromatin assembly"/>
    <property type="evidence" value="ECO:0007669"/>
    <property type="project" value="TreeGrafter"/>
</dbReference>
<organism evidence="6 7">
    <name type="scientific">Coniochaeta hoffmannii</name>
    <dbReference type="NCBI Taxonomy" id="91930"/>
    <lineage>
        <taxon>Eukaryota</taxon>
        <taxon>Fungi</taxon>
        <taxon>Dikarya</taxon>
        <taxon>Ascomycota</taxon>
        <taxon>Pezizomycotina</taxon>
        <taxon>Sordariomycetes</taxon>
        <taxon>Sordariomycetidae</taxon>
        <taxon>Coniochaetales</taxon>
        <taxon>Coniochaetaceae</taxon>
        <taxon>Coniochaeta</taxon>
    </lineage>
</organism>